<dbReference type="EMBL" id="MN586027">
    <property type="protein sequence ID" value="QGJ93514.1"/>
    <property type="molecule type" value="Genomic_DNA"/>
</dbReference>
<dbReference type="KEGG" id="vg:55814518"/>
<proteinExistence type="predicted"/>
<evidence type="ECO:0000313" key="1">
    <source>
        <dbReference type="EMBL" id="QGJ93514.1"/>
    </source>
</evidence>
<name>A0A649VMV4_9CAUD</name>
<evidence type="ECO:0000313" key="2">
    <source>
        <dbReference type="Proteomes" id="UP000427282"/>
    </source>
</evidence>
<dbReference type="RefSeq" id="YP_009885146.1">
    <property type="nucleotide sequence ID" value="NC_049478.1"/>
</dbReference>
<gene>
    <name evidence="1" type="primary">66</name>
    <name evidence="1" type="ORF">SEA_MUFASA8_66</name>
</gene>
<reference evidence="1 2" key="1">
    <citation type="submission" date="2019-10" db="EMBL/GenBank/DDBJ databases">
        <authorList>
            <person name="Garlena R.A."/>
            <person name="Russell D.A."/>
            <person name="Pope W.H."/>
            <person name="Jacobs-Sera D."/>
            <person name="Hatfull G.F."/>
        </authorList>
    </citation>
    <scope>NUCLEOTIDE SEQUENCE [LARGE SCALE GENOMIC DNA]</scope>
</reference>
<accession>A0A649VMV4</accession>
<dbReference type="Proteomes" id="UP000427282">
    <property type="component" value="Segment"/>
</dbReference>
<organism evidence="1 2">
    <name type="scientific">Arthrobacter phage Mufasa8</name>
    <dbReference type="NCBI Taxonomy" id="2656526"/>
    <lineage>
        <taxon>Viruses</taxon>
        <taxon>Duplodnaviria</taxon>
        <taxon>Heunggongvirae</taxon>
        <taxon>Uroviricota</taxon>
        <taxon>Caudoviricetes</taxon>
        <taxon>Mufasoctovirus</taxon>
        <taxon>Mufasoctovirus mufasa8</taxon>
    </lineage>
</organism>
<keyword evidence="2" id="KW-1185">Reference proteome</keyword>
<sequence length="62" mass="6506">MATGTRSISINCPACPEQITVVAEPKLTSAKAPAGTAVVFIEVDRAAFDRHLATHLPDESLS</sequence>
<dbReference type="GeneID" id="55814518"/>
<protein>
    <submittedName>
        <fullName evidence="1">Uncharacterized protein</fullName>
    </submittedName>
</protein>